<evidence type="ECO:0000313" key="2">
    <source>
        <dbReference type="Proteomes" id="UP001159363"/>
    </source>
</evidence>
<protein>
    <submittedName>
        <fullName evidence="1">Uncharacterized protein</fullName>
    </submittedName>
</protein>
<name>A0ABQ9GL45_9NEOP</name>
<dbReference type="EMBL" id="JARBHB010000011">
    <property type="protein sequence ID" value="KAJ8872748.1"/>
    <property type="molecule type" value="Genomic_DNA"/>
</dbReference>
<comment type="caution">
    <text evidence="1">The sequence shown here is derived from an EMBL/GenBank/DDBJ whole genome shotgun (WGS) entry which is preliminary data.</text>
</comment>
<keyword evidence="2" id="KW-1185">Reference proteome</keyword>
<evidence type="ECO:0000313" key="1">
    <source>
        <dbReference type="EMBL" id="KAJ8872748.1"/>
    </source>
</evidence>
<dbReference type="PANTHER" id="PTHR46114">
    <property type="entry name" value="APPLE DOMAIN-CONTAINING PROTEIN"/>
    <property type="match status" value="1"/>
</dbReference>
<proteinExistence type="predicted"/>
<accession>A0ABQ9GL45</accession>
<sequence length="100" mass="11561">MKVFESRSFTSGHAVEDSLQNKIMAKQKNYALGEKKIVYSPLVDRRKLILPSLHVKLCFVKKFVKAVDKDGEGFKYLRGKFPQLLIAIDMKTVPKLKMRF</sequence>
<reference evidence="1 2" key="1">
    <citation type="submission" date="2023-02" db="EMBL/GenBank/DDBJ databases">
        <title>LHISI_Scaffold_Assembly.</title>
        <authorList>
            <person name="Stuart O.P."/>
            <person name="Cleave R."/>
            <person name="Magrath M.J.L."/>
            <person name="Mikheyev A.S."/>
        </authorList>
    </citation>
    <scope>NUCLEOTIDE SEQUENCE [LARGE SCALE GENOMIC DNA]</scope>
    <source>
        <strain evidence="1">Daus_M_001</strain>
        <tissue evidence="1">Leg muscle</tissue>
    </source>
</reference>
<dbReference type="Proteomes" id="UP001159363">
    <property type="component" value="Chromosome 10"/>
</dbReference>
<gene>
    <name evidence="1" type="ORF">PR048_026364</name>
</gene>
<organism evidence="1 2">
    <name type="scientific">Dryococelus australis</name>
    <dbReference type="NCBI Taxonomy" id="614101"/>
    <lineage>
        <taxon>Eukaryota</taxon>
        <taxon>Metazoa</taxon>
        <taxon>Ecdysozoa</taxon>
        <taxon>Arthropoda</taxon>
        <taxon>Hexapoda</taxon>
        <taxon>Insecta</taxon>
        <taxon>Pterygota</taxon>
        <taxon>Neoptera</taxon>
        <taxon>Polyneoptera</taxon>
        <taxon>Phasmatodea</taxon>
        <taxon>Verophasmatodea</taxon>
        <taxon>Anareolatae</taxon>
        <taxon>Phasmatidae</taxon>
        <taxon>Eurycanthinae</taxon>
        <taxon>Dryococelus</taxon>
    </lineage>
</organism>
<dbReference type="PANTHER" id="PTHR46114:SF1">
    <property type="entry name" value="ZAD DOMAIN-CONTAINING PROTEIN"/>
    <property type="match status" value="1"/>
</dbReference>